<keyword evidence="4 8" id="KW-0812">Transmembrane</keyword>
<evidence type="ECO:0000256" key="7">
    <source>
        <dbReference type="SAM" id="MobiDB-lite"/>
    </source>
</evidence>
<comment type="subcellular location">
    <subcellularLocation>
        <location evidence="1">Cell membrane</location>
        <topology evidence="1">Multi-pass membrane protein</topology>
    </subcellularLocation>
</comment>
<dbReference type="NCBIfam" id="NF006521">
    <property type="entry name" value="PRK08965.1-5"/>
    <property type="match status" value="1"/>
</dbReference>
<evidence type="ECO:0000256" key="2">
    <source>
        <dbReference type="ARBA" id="ARBA00006228"/>
    </source>
</evidence>
<evidence type="ECO:0000313" key="10">
    <source>
        <dbReference type="Proteomes" id="UP000246303"/>
    </source>
</evidence>
<organism evidence="9 10">
    <name type="scientific">Arthrobacter psychrochitiniphilus</name>
    <dbReference type="NCBI Taxonomy" id="291045"/>
    <lineage>
        <taxon>Bacteria</taxon>
        <taxon>Bacillati</taxon>
        <taxon>Actinomycetota</taxon>
        <taxon>Actinomycetes</taxon>
        <taxon>Micrococcales</taxon>
        <taxon>Micrococcaceae</taxon>
        <taxon>Arthrobacter</taxon>
    </lineage>
</organism>
<evidence type="ECO:0000256" key="4">
    <source>
        <dbReference type="ARBA" id="ARBA00022692"/>
    </source>
</evidence>
<keyword evidence="5 8" id="KW-1133">Transmembrane helix</keyword>
<feature type="region of interest" description="Disordered" evidence="7">
    <location>
        <begin position="195"/>
        <end position="219"/>
    </location>
</feature>
<evidence type="ECO:0000256" key="8">
    <source>
        <dbReference type="SAM" id="Phobius"/>
    </source>
</evidence>
<comment type="caution">
    <text evidence="9">The sequence shown here is derived from an EMBL/GenBank/DDBJ whole genome shotgun (WGS) entry which is preliminary data.</text>
</comment>
<evidence type="ECO:0000256" key="3">
    <source>
        <dbReference type="ARBA" id="ARBA00022475"/>
    </source>
</evidence>
<evidence type="ECO:0000313" key="9">
    <source>
        <dbReference type="EMBL" id="PXA66907.1"/>
    </source>
</evidence>
<evidence type="ECO:0000256" key="6">
    <source>
        <dbReference type="ARBA" id="ARBA00023136"/>
    </source>
</evidence>
<accession>A0A2V3DU16</accession>
<feature type="transmembrane region" description="Helical" evidence="8">
    <location>
        <begin position="69"/>
        <end position="92"/>
    </location>
</feature>
<dbReference type="Pfam" id="PF01899">
    <property type="entry name" value="MNHE"/>
    <property type="match status" value="1"/>
</dbReference>
<protein>
    <submittedName>
        <fullName evidence="9">Na+/H+ antiporter subunit E</fullName>
    </submittedName>
</protein>
<keyword evidence="6 8" id="KW-0472">Membrane</keyword>
<dbReference type="GO" id="GO:0005886">
    <property type="term" value="C:plasma membrane"/>
    <property type="evidence" value="ECO:0007669"/>
    <property type="project" value="UniProtKB-SubCell"/>
</dbReference>
<comment type="similarity">
    <text evidence="2">Belongs to the CPA3 antiporters (TC 2.A.63) subunit E family.</text>
</comment>
<proteinExistence type="inferred from homology"/>
<dbReference type="RefSeq" id="WP_110105221.1">
    <property type="nucleotide sequence ID" value="NZ_JACBZZ010000001.1"/>
</dbReference>
<dbReference type="InterPro" id="IPR002758">
    <property type="entry name" value="Cation_antiport_E"/>
</dbReference>
<dbReference type="AlphaFoldDB" id="A0A2V3DU16"/>
<evidence type="ECO:0000256" key="5">
    <source>
        <dbReference type="ARBA" id="ARBA00022989"/>
    </source>
</evidence>
<feature type="transmembrane region" description="Helical" evidence="8">
    <location>
        <begin position="20"/>
        <end position="49"/>
    </location>
</feature>
<dbReference type="GO" id="GO:0008324">
    <property type="term" value="F:monoatomic cation transmembrane transporter activity"/>
    <property type="evidence" value="ECO:0007669"/>
    <property type="project" value="InterPro"/>
</dbReference>
<dbReference type="EMBL" id="QHLZ01000002">
    <property type="protein sequence ID" value="PXA66907.1"/>
    <property type="molecule type" value="Genomic_DNA"/>
</dbReference>
<keyword evidence="3" id="KW-1003">Cell membrane</keyword>
<sequence>MSQSINARRKLNPLQKLPLLIWLVLVWGALWQDFSAGNLLFGALIALAVSQVFYLPPIELSGRFNVLQAVIFLLWFLKQVTVASCQVLYWAVAKGPKIRNAVIAVPLRSPSDLLMTAVGHVLSLIPGSLVVEVDRGCATLYVHAMNAPTPESVERVRTGIQDIEARLITVMGTKEELAELRSERTGASMVAYADILKSPDQQDSDQQSPDQQKDLGEGQ</sequence>
<gene>
    <name evidence="9" type="ORF">CVS29_04965</name>
</gene>
<dbReference type="PANTHER" id="PTHR34584:SF1">
    <property type="entry name" value="NA(+)_H(+) ANTIPORTER SUBUNIT E1"/>
    <property type="match status" value="1"/>
</dbReference>
<keyword evidence="10" id="KW-1185">Reference proteome</keyword>
<feature type="compositionally biased region" description="Low complexity" evidence="7">
    <location>
        <begin position="198"/>
        <end position="210"/>
    </location>
</feature>
<evidence type="ECO:0000256" key="1">
    <source>
        <dbReference type="ARBA" id="ARBA00004651"/>
    </source>
</evidence>
<reference evidence="9 10" key="1">
    <citation type="submission" date="2018-05" db="EMBL/GenBank/DDBJ databases">
        <title>Genetic diversity of glacier-inhabiting Cryobacterium bacteria in China and description of Cryobacterium mengkeensis sp. nov. and Arthrobacter glacialis sp. nov.</title>
        <authorList>
            <person name="Liu Q."/>
            <person name="Xin Y.-H."/>
        </authorList>
    </citation>
    <scope>NUCLEOTIDE SEQUENCE [LARGE SCALE GENOMIC DNA]</scope>
    <source>
        <strain evidence="9 10">GP3</strain>
    </source>
</reference>
<name>A0A2V3DU16_9MICC</name>
<dbReference type="PANTHER" id="PTHR34584">
    <property type="entry name" value="NA(+)/H(+) ANTIPORTER SUBUNIT E1"/>
    <property type="match status" value="1"/>
</dbReference>
<dbReference type="OrthoDB" id="3556991at2"/>
<dbReference type="Proteomes" id="UP000246303">
    <property type="component" value="Unassembled WGS sequence"/>
</dbReference>